<evidence type="ECO:0000256" key="4">
    <source>
        <dbReference type="ARBA" id="ARBA00022989"/>
    </source>
</evidence>
<evidence type="ECO:0000313" key="7">
    <source>
        <dbReference type="EMBL" id="MPM19487.1"/>
    </source>
</evidence>
<keyword evidence="1" id="KW-1003">Cell membrane</keyword>
<dbReference type="EC" id="2.4.99.-" evidence="7"/>
<proteinExistence type="predicted"/>
<name>A0A644XU91_9ZZZZ</name>
<reference evidence="7" key="1">
    <citation type="submission" date="2019-08" db="EMBL/GenBank/DDBJ databases">
        <authorList>
            <person name="Kucharzyk K."/>
            <person name="Murdoch R.W."/>
            <person name="Higgins S."/>
            <person name="Loffler F."/>
        </authorList>
    </citation>
    <scope>NUCLEOTIDE SEQUENCE</scope>
</reference>
<keyword evidence="5 6" id="KW-0472">Membrane</keyword>
<feature type="transmembrane region" description="Helical" evidence="6">
    <location>
        <begin position="33"/>
        <end position="58"/>
    </location>
</feature>
<keyword evidence="7" id="KW-0328">Glycosyltransferase</keyword>
<protein>
    <submittedName>
        <fullName evidence="7">Prolipoprotein diacylglyceryl transferase</fullName>
        <ecNumber evidence="7">2.4.99.-</ecNumber>
    </submittedName>
</protein>
<keyword evidence="3 6" id="KW-0812">Transmembrane</keyword>
<dbReference type="Pfam" id="PF01790">
    <property type="entry name" value="LGT"/>
    <property type="match status" value="1"/>
</dbReference>
<dbReference type="PANTHER" id="PTHR30589:SF0">
    <property type="entry name" value="PHOSPHATIDYLGLYCEROL--PROLIPOPROTEIN DIACYLGLYCERYL TRANSFERASE"/>
    <property type="match status" value="1"/>
</dbReference>
<feature type="transmembrane region" description="Helical" evidence="6">
    <location>
        <begin position="70"/>
        <end position="89"/>
    </location>
</feature>
<accession>A0A644XU91</accession>
<comment type="caution">
    <text evidence="7">The sequence shown here is derived from an EMBL/GenBank/DDBJ whole genome shotgun (WGS) entry which is preliminary data.</text>
</comment>
<dbReference type="GO" id="GO:0005886">
    <property type="term" value="C:plasma membrane"/>
    <property type="evidence" value="ECO:0007669"/>
    <property type="project" value="InterPro"/>
</dbReference>
<sequence length="208" mass="24028">MSLYGLIIGICLIIGIEYFQKKNNLIPKNKENYFILGLMFFAIIGARVYGVIAAWNYFSQDPIQILNLRGGGLGIFGGLIGGIIFIYIFSKKNKIKFLDITNLIVPIVPLCQSVGRWGNFFNHEIYGTKGEPIWLYESILLFLFFLFFQKIKKHQSAIYLIYYGVIRFVLEFIRTDTIPFSIITFAQFLSLIFIILGIIIIKYENTHH</sequence>
<dbReference type="EMBL" id="VSSQ01003187">
    <property type="protein sequence ID" value="MPM19487.1"/>
    <property type="molecule type" value="Genomic_DNA"/>
</dbReference>
<feature type="transmembrane region" description="Helical" evidence="6">
    <location>
        <begin position="133"/>
        <end position="149"/>
    </location>
</feature>
<dbReference type="InterPro" id="IPR001640">
    <property type="entry name" value="Lgt"/>
</dbReference>
<evidence type="ECO:0000256" key="1">
    <source>
        <dbReference type="ARBA" id="ARBA00022475"/>
    </source>
</evidence>
<dbReference type="GO" id="GO:0008961">
    <property type="term" value="F:phosphatidylglycerol-prolipoprotein diacylglyceryl transferase activity"/>
    <property type="evidence" value="ECO:0007669"/>
    <property type="project" value="InterPro"/>
</dbReference>
<evidence type="ECO:0000256" key="6">
    <source>
        <dbReference type="SAM" id="Phobius"/>
    </source>
</evidence>
<evidence type="ECO:0000256" key="2">
    <source>
        <dbReference type="ARBA" id="ARBA00022679"/>
    </source>
</evidence>
<feature type="transmembrane region" description="Helical" evidence="6">
    <location>
        <begin position="156"/>
        <end position="174"/>
    </location>
</feature>
<dbReference type="PANTHER" id="PTHR30589">
    <property type="entry name" value="PROLIPOPROTEIN DIACYLGLYCERYL TRANSFERASE"/>
    <property type="match status" value="1"/>
</dbReference>
<keyword evidence="7" id="KW-0449">Lipoprotein</keyword>
<dbReference type="GO" id="GO:0042158">
    <property type="term" value="P:lipoprotein biosynthetic process"/>
    <property type="evidence" value="ECO:0007669"/>
    <property type="project" value="InterPro"/>
</dbReference>
<organism evidence="7">
    <name type="scientific">bioreactor metagenome</name>
    <dbReference type="NCBI Taxonomy" id="1076179"/>
    <lineage>
        <taxon>unclassified sequences</taxon>
        <taxon>metagenomes</taxon>
        <taxon>ecological metagenomes</taxon>
    </lineage>
</organism>
<gene>
    <name evidence="7" type="primary">lgt_25</name>
    <name evidence="7" type="ORF">SDC9_65913</name>
</gene>
<dbReference type="PROSITE" id="PS01311">
    <property type="entry name" value="LGT"/>
    <property type="match status" value="1"/>
</dbReference>
<evidence type="ECO:0000256" key="5">
    <source>
        <dbReference type="ARBA" id="ARBA00023136"/>
    </source>
</evidence>
<keyword evidence="2 7" id="KW-0808">Transferase</keyword>
<feature type="transmembrane region" description="Helical" evidence="6">
    <location>
        <begin position="6"/>
        <end position="21"/>
    </location>
</feature>
<dbReference type="AlphaFoldDB" id="A0A644XU91"/>
<evidence type="ECO:0000256" key="3">
    <source>
        <dbReference type="ARBA" id="ARBA00022692"/>
    </source>
</evidence>
<feature type="transmembrane region" description="Helical" evidence="6">
    <location>
        <begin position="180"/>
        <end position="201"/>
    </location>
</feature>
<keyword evidence="4 6" id="KW-1133">Transmembrane helix</keyword>